<dbReference type="Proteomes" id="UP001501175">
    <property type="component" value="Unassembled WGS sequence"/>
</dbReference>
<dbReference type="InterPro" id="IPR038731">
    <property type="entry name" value="RgtA/B/C-like"/>
</dbReference>
<reference evidence="11" key="1">
    <citation type="journal article" date="2019" name="Int. J. Syst. Evol. Microbiol.">
        <title>The Global Catalogue of Microorganisms (GCM) 10K type strain sequencing project: providing services to taxonomists for standard genome sequencing and annotation.</title>
        <authorList>
            <consortium name="The Broad Institute Genomics Platform"/>
            <consortium name="The Broad Institute Genome Sequencing Center for Infectious Disease"/>
            <person name="Wu L."/>
            <person name="Ma J."/>
        </authorList>
    </citation>
    <scope>NUCLEOTIDE SEQUENCE [LARGE SCALE GENOMIC DNA]</scope>
    <source>
        <strain evidence="11">JCM 17927</strain>
    </source>
</reference>
<dbReference type="PANTHER" id="PTHR33908">
    <property type="entry name" value="MANNOSYLTRANSFERASE YKCB-RELATED"/>
    <property type="match status" value="1"/>
</dbReference>
<feature type="domain" description="Glycosyltransferase RgtA/B/C/D-like" evidence="9">
    <location>
        <begin position="106"/>
        <end position="258"/>
    </location>
</feature>
<keyword evidence="2" id="KW-1003">Cell membrane</keyword>
<evidence type="ECO:0000313" key="11">
    <source>
        <dbReference type="Proteomes" id="UP001501175"/>
    </source>
</evidence>
<gene>
    <name evidence="10" type="ORF">GCM10023189_36100</name>
</gene>
<comment type="subcellular location">
    <subcellularLocation>
        <location evidence="1">Cell membrane</location>
        <topology evidence="1">Multi-pass membrane protein</topology>
    </subcellularLocation>
</comment>
<dbReference type="EMBL" id="BAABHD010000032">
    <property type="protein sequence ID" value="GAA4460658.1"/>
    <property type="molecule type" value="Genomic_DNA"/>
</dbReference>
<feature type="transmembrane region" description="Helical" evidence="8">
    <location>
        <begin position="178"/>
        <end position="196"/>
    </location>
</feature>
<evidence type="ECO:0000256" key="5">
    <source>
        <dbReference type="ARBA" id="ARBA00022692"/>
    </source>
</evidence>
<keyword evidence="3" id="KW-0328">Glycosyltransferase</keyword>
<keyword evidence="4" id="KW-0808">Transferase</keyword>
<evidence type="ECO:0000259" key="9">
    <source>
        <dbReference type="Pfam" id="PF13231"/>
    </source>
</evidence>
<feature type="transmembrane region" description="Helical" evidence="8">
    <location>
        <begin position="124"/>
        <end position="145"/>
    </location>
</feature>
<evidence type="ECO:0000256" key="2">
    <source>
        <dbReference type="ARBA" id="ARBA00022475"/>
    </source>
</evidence>
<feature type="transmembrane region" description="Helical" evidence="8">
    <location>
        <begin position="385"/>
        <end position="402"/>
    </location>
</feature>
<keyword evidence="7 8" id="KW-0472">Membrane</keyword>
<evidence type="ECO:0000256" key="1">
    <source>
        <dbReference type="ARBA" id="ARBA00004651"/>
    </source>
</evidence>
<feature type="transmembrane region" description="Helical" evidence="8">
    <location>
        <begin position="445"/>
        <end position="462"/>
    </location>
</feature>
<evidence type="ECO:0000256" key="6">
    <source>
        <dbReference type="ARBA" id="ARBA00022989"/>
    </source>
</evidence>
<evidence type="ECO:0000256" key="3">
    <source>
        <dbReference type="ARBA" id="ARBA00022676"/>
    </source>
</evidence>
<dbReference type="PANTHER" id="PTHR33908:SF11">
    <property type="entry name" value="MEMBRANE PROTEIN"/>
    <property type="match status" value="1"/>
</dbReference>
<comment type="caution">
    <text evidence="10">The sequence shown here is derived from an EMBL/GenBank/DDBJ whole genome shotgun (WGS) entry which is preliminary data.</text>
</comment>
<feature type="transmembrane region" description="Helical" evidence="8">
    <location>
        <begin position="361"/>
        <end position="379"/>
    </location>
</feature>
<feature type="transmembrane region" description="Helical" evidence="8">
    <location>
        <begin position="154"/>
        <end position="172"/>
    </location>
</feature>
<feature type="transmembrane region" description="Helical" evidence="8">
    <location>
        <begin position="246"/>
        <end position="267"/>
    </location>
</feature>
<feature type="transmembrane region" description="Helical" evidence="8">
    <location>
        <begin position="336"/>
        <end position="354"/>
    </location>
</feature>
<evidence type="ECO:0000256" key="7">
    <source>
        <dbReference type="ARBA" id="ARBA00023136"/>
    </source>
</evidence>
<evidence type="ECO:0000313" key="10">
    <source>
        <dbReference type="EMBL" id="GAA4460658.1"/>
    </source>
</evidence>
<keyword evidence="11" id="KW-1185">Reference proteome</keyword>
<sequence>MLTQSTPLQAELNKPMAISNRSGLLILLILLLAFGLRLYKSGAYGLYLDEKYTMVISQGIVMEGSNQHDVFFTPGKTYFTPREFWKPKMFSDFIEANIRNDIGNSPAYYAVLWTWIKLFGITDFSVRFPSVLFSTLIAGLVYLFVRHHLRSETLALMSAFLAAVEPFFIAYSHMARNYSMSFFLTLLATHLFLLILEKDKNRKSPTRLLIAYGITFVLCLLSHYLTLTVFLSHGLYFLLYVRKPKLWLAFALTALAGLGLVSLWFIFGGGSYTFQTLAYQAKFYRNIALTNPYNSGFGLVLPATLFNVAERSMPIWSDLFILTNSLFHKAVGYRNILVSLVLGLGALGLFSRYYTRRHLPWWVLGAFTALMVAGLPFYIAPRPNHVVIVAIPTFCYLLVVYIRQSVRPEQRSLLVFLLLLAVVPTLFLLLMSFRNGHTYGITQRYSGFSFPYTVILVSMILYQVYRLPNAFKVVLSLVLLVQAYLIGSLLHTIYSDRDPKYTYFAKPRTPNPHYLSAQRIREAYAPGDTVLYPSIRLYARDEIEKTFWPFSIQDAQLTNLYLPKEADYIQRMDTTQSDRIILVKGRTGQKITIFDFEGTTYRY</sequence>
<organism evidence="10 11">
    <name type="scientific">Nibrella saemangeumensis</name>
    <dbReference type="NCBI Taxonomy" id="1084526"/>
    <lineage>
        <taxon>Bacteria</taxon>
        <taxon>Pseudomonadati</taxon>
        <taxon>Bacteroidota</taxon>
        <taxon>Cytophagia</taxon>
        <taxon>Cytophagales</taxon>
        <taxon>Spirosomataceae</taxon>
        <taxon>Nibrella</taxon>
    </lineage>
</organism>
<feature type="transmembrane region" description="Helical" evidence="8">
    <location>
        <begin position="474"/>
        <end position="494"/>
    </location>
</feature>
<feature type="transmembrane region" description="Helical" evidence="8">
    <location>
        <begin position="21"/>
        <end position="39"/>
    </location>
</feature>
<dbReference type="Pfam" id="PF13231">
    <property type="entry name" value="PMT_2"/>
    <property type="match status" value="1"/>
</dbReference>
<name>A0ABP8N6E7_9BACT</name>
<dbReference type="InterPro" id="IPR050297">
    <property type="entry name" value="LipidA_mod_glycosyltrf_83"/>
</dbReference>
<evidence type="ECO:0000256" key="8">
    <source>
        <dbReference type="SAM" id="Phobius"/>
    </source>
</evidence>
<feature type="transmembrane region" description="Helical" evidence="8">
    <location>
        <begin position="288"/>
        <end position="309"/>
    </location>
</feature>
<dbReference type="RefSeq" id="WP_345245516.1">
    <property type="nucleotide sequence ID" value="NZ_BAABHD010000032.1"/>
</dbReference>
<feature type="transmembrane region" description="Helical" evidence="8">
    <location>
        <begin position="414"/>
        <end position="433"/>
    </location>
</feature>
<feature type="transmembrane region" description="Helical" evidence="8">
    <location>
        <begin position="208"/>
        <end position="226"/>
    </location>
</feature>
<accession>A0ABP8N6E7</accession>
<evidence type="ECO:0000256" key="4">
    <source>
        <dbReference type="ARBA" id="ARBA00022679"/>
    </source>
</evidence>
<keyword evidence="6 8" id="KW-1133">Transmembrane helix</keyword>
<protein>
    <recommendedName>
        <fullName evidence="9">Glycosyltransferase RgtA/B/C/D-like domain-containing protein</fullName>
    </recommendedName>
</protein>
<proteinExistence type="predicted"/>
<keyword evidence="5 8" id="KW-0812">Transmembrane</keyword>